<keyword evidence="7 8" id="KW-0472">Membrane</keyword>
<feature type="binding site" evidence="8">
    <location>
        <position position="88"/>
    </location>
    <ligand>
        <name>Fe cation</name>
        <dbReference type="ChEBI" id="CHEBI:24875"/>
        <label>2</label>
    </ligand>
</feature>
<accession>A0A4D8QZW9</accession>
<sequence>MTPPDSIATGTAAASAPSATPSSAGSSTPRPRPRGRLPGDPTPEQRLARIVRVDHAGEYGAKRIYEGQLSVMGRGRHAKTLRHMAEQEQEHLQYFEKQLVARQVRPTVLQPLWHVAGFLLGAGTAVMGERAAMACTVAVEQVIDGHYEAQLKHLGPEEEELKTSILKFQAEEVEHRDIGLLNGAEQAPAYPVLSAAIKAGTKAVIWVAERV</sequence>
<evidence type="ECO:0000256" key="9">
    <source>
        <dbReference type="SAM" id="MobiDB-lite"/>
    </source>
</evidence>
<dbReference type="EMBL" id="CP032345">
    <property type="protein sequence ID" value="QCO14644.1"/>
    <property type="molecule type" value="Genomic_DNA"/>
</dbReference>
<dbReference type="CDD" id="cd01042">
    <property type="entry name" value="DMQH"/>
    <property type="match status" value="1"/>
</dbReference>
<organism evidence="10 11">
    <name type="scientific">Azospirillum brasilense</name>
    <dbReference type="NCBI Taxonomy" id="192"/>
    <lineage>
        <taxon>Bacteria</taxon>
        <taxon>Pseudomonadati</taxon>
        <taxon>Pseudomonadota</taxon>
        <taxon>Alphaproteobacteria</taxon>
        <taxon>Rhodospirillales</taxon>
        <taxon>Azospirillaceae</taxon>
        <taxon>Azospirillum</taxon>
    </lineage>
</organism>
<dbReference type="GO" id="GO:0006744">
    <property type="term" value="P:ubiquinone biosynthetic process"/>
    <property type="evidence" value="ECO:0007669"/>
    <property type="project" value="UniProtKB-UniRule"/>
</dbReference>
<feature type="binding site" evidence="8">
    <location>
        <position position="58"/>
    </location>
    <ligand>
        <name>Fe cation</name>
        <dbReference type="ChEBI" id="CHEBI:24875"/>
        <label>1</label>
    </ligand>
</feature>
<comment type="pathway">
    <text evidence="1 8">Cofactor biosynthesis; ubiquinone biosynthesis.</text>
</comment>
<dbReference type="PANTHER" id="PTHR11237">
    <property type="entry name" value="COENZYME Q10 BIOSYNTHESIS PROTEIN 7"/>
    <property type="match status" value="1"/>
</dbReference>
<evidence type="ECO:0000256" key="6">
    <source>
        <dbReference type="ARBA" id="ARBA00023033"/>
    </source>
</evidence>
<dbReference type="RefSeq" id="WP_137139184.1">
    <property type="nucleotide sequence ID" value="NZ_CP032345.1"/>
</dbReference>
<keyword evidence="4 8" id="KW-0560">Oxidoreductase</keyword>
<dbReference type="GO" id="GO:0008682">
    <property type="term" value="F:3-demethoxyubiquinol 3-hydroxylase activity"/>
    <property type="evidence" value="ECO:0007669"/>
    <property type="project" value="UniProtKB-EC"/>
</dbReference>
<dbReference type="Pfam" id="PF03232">
    <property type="entry name" value="COQ7"/>
    <property type="match status" value="1"/>
</dbReference>
<feature type="binding site" evidence="8">
    <location>
        <position position="175"/>
    </location>
    <ligand>
        <name>Fe cation</name>
        <dbReference type="ChEBI" id="CHEBI:24875"/>
        <label>2</label>
    </ligand>
</feature>
<dbReference type="GO" id="GO:0046872">
    <property type="term" value="F:metal ion binding"/>
    <property type="evidence" value="ECO:0007669"/>
    <property type="project" value="UniProtKB-KW"/>
</dbReference>
<name>A0A4D8QZW9_AZOBR</name>
<dbReference type="SUPFAM" id="SSF47240">
    <property type="entry name" value="Ferritin-like"/>
    <property type="match status" value="1"/>
</dbReference>
<dbReference type="AlphaFoldDB" id="A0A4D8QZW9"/>
<feature type="region of interest" description="Disordered" evidence="9">
    <location>
        <begin position="1"/>
        <end position="44"/>
    </location>
</feature>
<comment type="cofactor">
    <cofactor evidence="8">
        <name>Fe cation</name>
        <dbReference type="ChEBI" id="CHEBI:24875"/>
    </cofactor>
    <text evidence="8">Binds 2 iron ions per subunit.</text>
</comment>
<dbReference type="EC" id="1.14.99.60" evidence="8"/>
<dbReference type="InterPro" id="IPR009078">
    <property type="entry name" value="Ferritin-like_SF"/>
</dbReference>
<keyword evidence="2 8" id="KW-0831">Ubiquinone biosynthesis</keyword>
<comment type="function">
    <text evidence="8">Catalyzes the hydroxylation of 2-nonaprenyl-3-methyl-6-methoxy-1,4-benzoquinol during ubiquinone biosynthesis.</text>
</comment>
<dbReference type="HAMAP" id="MF_01658">
    <property type="entry name" value="COQ7"/>
    <property type="match status" value="1"/>
</dbReference>
<evidence type="ECO:0000256" key="5">
    <source>
        <dbReference type="ARBA" id="ARBA00023004"/>
    </source>
</evidence>
<comment type="similarity">
    <text evidence="8">Belongs to the COQ7 family.</text>
</comment>
<evidence type="ECO:0000256" key="1">
    <source>
        <dbReference type="ARBA" id="ARBA00004749"/>
    </source>
</evidence>
<feature type="binding site" evidence="8">
    <location>
        <position position="140"/>
    </location>
    <ligand>
        <name>Fe cation</name>
        <dbReference type="ChEBI" id="CHEBI:24875"/>
        <label>2</label>
    </ligand>
</feature>
<feature type="binding site" evidence="8">
    <location>
        <position position="91"/>
    </location>
    <ligand>
        <name>Fe cation</name>
        <dbReference type="ChEBI" id="CHEBI:24875"/>
        <label>1</label>
    </ligand>
</feature>
<evidence type="ECO:0000256" key="2">
    <source>
        <dbReference type="ARBA" id="ARBA00022688"/>
    </source>
</evidence>
<gene>
    <name evidence="8" type="primary">coq7</name>
    <name evidence="10" type="ORF">D3869_05065</name>
</gene>
<keyword evidence="5 8" id="KW-0408">Iron</keyword>
<keyword evidence="6 8" id="KW-0503">Monooxygenase</keyword>
<keyword evidence="8" id="KW-1003">Cell membrane</keyword>
<evidence type="ECO:0000256" key="7">
    <source>
        <dbReference type="ARBA" id="ARBA00023136"/>
    </source>
</evidence>
<evidence type="ECO:0000313" key="11">
    <source>
        <dbReference type="Proteomes" id="UP000298693"/>
    </source>
</evidence>
<feature type="binding site" evidence="8">
    <location>
        <position position="172"/>
    </location>
    <ligand>
        <name>Fe cation</name>
        <dbReference type="ChEBI" id="CHEBI:24875"/>
        <label>1</label>
    </ligand>
</feature>
<feature type="compositionally biased region" description="Low complexity" evidence="9">
    <location>
        <begin position="8"/>
        <end position="29"/>
    </location>
</feature>
<dbReference type="PANTHER" id="PTHR11237:SF4">
    <property type="entry name" value="5-DEMETHOXYUBIQUINONE HYDROXYLASE, MITOCHONDRIAL"/>
    <property type="match status" value="1"/>
</dbReference>
<keyword evidence="10" id="KW-0830">Ubiquinone</keyword>
<comment type="subcellular location">
    <subcellularLocation>
        <location evidence="8">Cell membrane</location>
        <topology evidence="8">Peripheral membrane protein</topology>
    </subcellularLocation>
</comment>
<feature type="binding site" evidence="8">
    <location>
        <position position="172"/>
    </location>
    <ligand>
        <name>Fe cation</name>
        <dbReference type="ChEBI" id="CHEBI:24875"/>
        <label>2</label>
    </ligand>
</feature>
<evidence type="ECO:0000256" key="3">
    <source>
        <dbReference type="ARBA" id="ARBA00022723"/>
    </source>
</evidence>
<dbReference type="InterPro" id="IPR011566">
    <property type="entry name" value="Ubq_synth_Coq7"/>
</dbReference>
<protein>
    <recommendedName>
        <fullName evidence="8">3-demethoxyubiquinol 3-hydroxylase</fullName>
        <shortName evidence="8">DMQ hydroxylase</shortName>
        <ecNumber evidence="8">1.14.99.60</ecNumber>
    </recommendedName>
    <alternativeName>
        <fullName evidence="8">2-nonaprenyl-3-methyl-6-methoxy-1,4-benzoquinol hydroxylase</fullName>
    </alternativeName>
</protein>
<reference evidence="10 11" key="1">
    <citation type="submission" date="2018-09" db="EMBL/GenBank/DDBJ databases">
        <title>Whole genome based analysis of evolution and adaptive divergence in Indian and Brazilian strains of Azospirillum brasilense.</title>
        <authorList>
            <person name="Singh C."/>
            <person name="Tripathi A.K."/>
        </authorList>
    </citation>
    <scope>NUCLEOTIDE SEQUENCE [LARGE SCALE GENOMIC DNA]</scope>
    <source>
        <strain evidence="10 11">MTCC4039</strain>
    </source>
</reference>
<dbReference type="UniPathway" id="UPA00232"/>
<proteinExistence type="inferred from homology"/>
<comment type="catalytic activity">
    <reaction evidence="8">
        <text>a 5-methoxy-2-methyl-3-(all-trans-polyprenyl)benzene-1,4-diol + AH2 + O2 = a 3-demethylubiquinol + A + H2O</text>
        <dbReference type="Rhea" id="RHEA:50908"/>
        <dbReference type="Rhea" id="RHEA-COMP:10859"/>
        <dbReference type="Rhea" id="RHEA-COMP:10914"/>
        <dbReference type="ChEBI" id="CHEBI:13193"/>
        <dbReference type="ChEBI" id="CHEBI:15377"/>
        <dbReference type="ChEBI" id="CHEBI:15379"/>
        <dbReference type="ChEBI" id="CHEBI:17499"/>
        <dbReference type="ChEBI" id="CHEBI:84167"/>
        <dbReference type="ChEBI" id="CHEBI:84422"/>
        <dbReference type="EC" id="1.14.99.60"/>
    </reaction>
</comment>
<evidence type="ECO:0000256" key="8">
    <source>
        <dbReference type="HAMAP-Rule" id="MF_01658"/>
    </source>
</evidence>
<feature type="binding site" evidence="8">
    <location>
        <position position="88"/>
    </location>
    <ligand>
        <name>Fe cation</name>
        <dbReference type="ChEBI" id="CHEBI:24875"/>
        <label>1</label>
    </ligand>
</feature>
<evidence type="ECO:0000256" key="4">
    <source>
        <dbReference type="ARBA" id="ARBA00023002"/>
    </source>
</evidence>
<dbReference type="GO" id="GO:0005886">
    <property type="term" value="C:plasma membrane"/>
    <property type="evidence" value="ECO:0007669"/>
    <property type="project" value="UniProtKB-SubCell"/>
</dbReference>
<dbReference type="Proteomes" id="UP000298693">
    <property type="component" value="Chromosome"/>
</dbReference>
<evidence type="ECO:0000313" key="10">
    <source>
        <dbReference type="EMBL" id="QCO14644.1"/>
    </source>
</evidence>
<keyword evidence="3 8" id="KW-0479">Metal-binding</keyword>